<comment type="pathway">
    <text evidence="2 12">Energy metabolism; oxidative phosphorylation.</text>
</comment>
<keyword evidence="9 12" id="KW-0496">Mitochondrion</keyword>
<evidence type="ECO:0000256" key="12">
    <source>
        <dbReference type="PIRNR" id="PIRNR000283"/>
    </source>
</evidence>
<keyword evidence="6 12" id="KW-0999">Mitochondrion inner membrane</keyword>
<dbReference type="PIRSF" id="PIRSF000283">
    <property type="entry name" value="COX9"/>
    <property type="match status" value="1"/>
</dbReference>
<comment type="similarity">
    <text evidence="3 12">Belongs to the fungal cytochrome c oxidase subunit 7a family.</text>
</comment>
<keyword evidence="15" id="KW-1185">Reference proteome</keyword>
<evidence type="ECO:0000256" key="8">
    <source>
        <dbReference type="ARBA" id="ARBA00023002"/>
    </source>
</evidence>
<evidence type="ECO:0000256" key="4">
    <source>
        <dbReference type="ARBA" id="ARBA00016081"/>
    </source>
</evidence>
<evidence type="ECO:0000256" key="10">
    <source>
        <dbReference type="ARBA" id="ARBA00023136"/>
    </source>
</evidence>
<evidence type="ECO:0000256" key="2">
    <source>
        <dbReference type="ARBA" id="ARBA00004673"/>
    </source>
</evidence>
<dbReference type="GO" id="GO:0006123">
    <property type="term" value="P:mitochondrial electron transport, cytochrome c to oxygen"/>
    <property type="evidence" value="ECO:0007669"/>
    <property type="project" value="InterPro"/>
</dbReference>
<dbReference type="OrthoDB" id="2317211at2759"/>
<dbReference type="RefSeq" id="XP_017986925.1">
    <property type="nucleotide sequence ID" value="XM_018131187.1"/>
</dbReference>
<feature type="transmembrane region" description="Helical" evidence="13">
    <location>
        <begin position="15"/>
        <end position="35"/>
    </location>
</feature>
<evidence type="ECO:0000256" key="1">
    <source>
        <dbReference type="ARBA" id="ARBA00004434"/>
    </source>
</evidence>
<dbReference type="Proteomes" id="UP000243052">
    <property type="component" value="Chromosome iii"/>
</dbReference>
<evidence type="ECO:0000256" key="9">
    <source>
        <dbReference type="ARBA" id="ARBA00023128"/>
    </source>
</evidence>
<dbReference type="AlphaFoldDB" id="A0A0X8HR59"/>
<evidence type="ECO:0000256" key="7">
    <source>
        <dbReference type="ARBA" id="ARBA00022989"/>
    </source>
</evidence>
<dbReference type="PANTHER" id="PTHR28264:SF1">
    <property type="entry name" value="CYTOCHROME C OXIDASE SUBUNIT 6C"/>
    <property type="match status" value="1"/>
</dbReference>
<sequence length="60" mass="6678">MSPIAPITGTLKKKIIFDISVGFTIGGVLGAAWWWGFHVPKVNKREDYYAKLAKEKAAEQ</sequence>
<protein>
    <recommendedName>
        <fullName evidence="4 12">Cytochrome c oxidase subunit 9, mitochondrial</fullName>
    </recommendedName>
    <alternativeName>
        <fullName evidence="11 12">Cytochrome c oxidase polypeptide VIIA</fullName>
    </alternativeName>
</protein>
<keyword evidence="10 12" id="KW-0472">Membrane</keyword>
<dbReference type="GO" id="GO:0005743">
    <property type="term" value="C:mitochondrial inner membrane"/>
    <property type="evidence" value="ECO:0007669"/>
    <property type="project" value="UniProtKB-SubCell"/>
</dbReference>
<dbReference type="PANTHER" id="PTHR28264">
    <property type="entry name" value="CYTOCHROME C OXIDASE SUBUNIT 7A"/>
    <property type="match status" value="1"/>
</dbReference>
<comment type="subcellular location">
    <subcellularLocation>
        <location evidence="1">Mitochondrion inner membrane</location>
        <topology evidence="1">Single-pass membrane protein</topology>
    </subcellularLocation>
</comment>
<evidence type="ECO:0000256" key="3">
    <source>
        <dbReference type="ARBA" id="ARBA00008862"/>
    </source>
</evidence>
<evidence type="ECO:0000313" key="14">
    <source>
        <dbReference type="EMBL" id="AMD19929.1"/>
    </source>
</evidence>
<dbReference type="GeneID" id="28723156"/>
<dbReference type="GO" id="GO:0016491">
    <property type="term" value="F:oxidoreductase activity"/>
    <property type="evidence" value="ECO:0007669"/>
    <property type="project" value="UniProtKB-KW"/>
</dbReference>
<accession>A0A0X8HR59</accession>
<evidence type="ECO:0000256" key="11">
    <source>
        <dbReference type="ARBA" id="ARBA00031091"/>
    </source>
</evidence>
<name>A0A0X8HR59_9SACH</name>
<comment type="function">
    <text evidence="12">Component of the cytochrome c oxidase, the last enzyme in the mitochondrial electron transport chain which drives oxidative phosphorylation.</text>
</comment>
<proteinExistence type="inferred from homology"/>
<dbReference type="STRING" id="45286.A0A0X8HR59"/>
<keyword evidence="5 13" id="KW-0812">Transmembrane</keyword>
<evidence type="ECO:0000256" key="6">
    <source>
        <dbReference type="ARBA" id="ARBA00022792"/>
    </source>
</evidence>
<dbReference type="InterPro" id="IPR014368">
    <property type="entry name" value="Cyt_c_oxidase_su7a_fun"/>
</dbReference>
<gene>
    <name evidence="14" type="ORF">AW171_hschr31792</name>
</gene>
<dbReference type="CDD" id="cd22888">
    <property type="entry name" value="CcO_VIIa_fungal"/>
    <property type="match status" value="1"/>
</dbReference>
<dbReference type="GO" id="GO:0004129">
    <property type="term" value="F:cytochrome-c oxidase activity"/>
    <property type="evidence" value="ECO:0007669"/>
    <property type="project" value="TreeGrafter"/>
</dbReference>
<organism evidence="14 15">
    <name type="scientific">Eremothecium sinecaudum</name>
    <dbReference type="NCBI Taxonomy" id="45286"/>
    <lineage>
        <taxon>Eukaryota</taxon>
        <taxon>Fungi</taxon>
        <taxon>Dikarya</taxon>
        <taxon>Ascomycota</taxon>
        <taxon>Saccharomycotina</taxon>
        <taxon>Saccharomycetes</taxon>
        <taxon>Saccharomycetales</taxon>
        <taxon>Saccharomycetaceae</taxon>
        <taxon>Eremothecium</taxon>
    </lineage>
</organism>
<reference evidence="14 15" key="1">
    <citation type="submission" date="2016-01" db="EMBL/GenBank/DDBJ databases">
        <title>Genome sequence of the yeast Holleya sinecauda.</title>
        <authorList>
            <person name="Dietrich F.S."/>
        </authorList>
    </citation>
    <scope>NUCLEOTIDE SEQUENCE [LARGE SCALE GENOMIC DNA]</scope>
    <source>
        <strain evidence="14 15">ATCC 58844</strain>
    </source>
</reference>
<evidence type="ECO:0000256" key="5">
    <source>
        <dbReference type="ARBA" id="ARBA00022692"/>
    </source>
</evidence>
<evidence type="ECO:0000256" key="13">
    <source>
        <dbReference type="SAM" id="Phobius"/>
    </source>
</evidence>
<keyword evidence="8 12" id="KW-0560">Oxidoreductase</keyword>
<evidence type="ECO:0000313" key="15">
    <source>
        <dbReference type="Proteomes" id="UP000243052"/>
    </source>
</evidence>
<keyword evidence="7 13" id="KW-1133">Transmembrane helix</keyword>
<dbReference type="UniPathway" id="UPA00705"/>
<dbReference type="EMBL" id="CP014243">
    <property type="protein sequence ID" value="AMD19929.1"/>
    <property type="molecule type" value="Genomic_DNA"/>
</dbReference>